<evidence type="ECO:0000256" key="2">
    <source>
        <dbReference type="SAM" id="MobiDB-lite"/>
    </source>
</evidence>
<accession>A0A1X7UBS3</accession>
<dbReference type="eggNOG" id="ENOG502QUHE">
    <property type="taxonomic scope" value="Eukaryota"/>
</dbReference>
<dbReference type="EnsemblMetazoa" id="XM_019999541.1">
    <property type="protein sequence ID" value="XP_019855100.1"/>
    <property type="gene ID" value="LOC105313635"/>
</dbReference>
<dbReference type="Proteomes" id="UP000007879">
    <property type="component" value="Unassembled WGS sequence"/>
</dbReference>
<evidence type="ECO:0000313" key="4">
    <source>
        <dbReference type="Proteomes" id="UP000007879"/>
    </source>
</evidence>
<protein>
    <recommendedName>
        <fullName evidence="5">Coiled-coil domain-containing protein 112</fullName>
    </recommendedName>
</protein>
<reference evidence="4" key="1">
    <citation type="journal article" date="2010" name="Nature">
        <title>The Amphimedon queenslandica genome and the evolution of animal complexity.</title>
        <authorList>
            <person name="Srivastava M."/>
            <person name="Simakov O."/>
            <person name="Chapman J."/>
            <person name="Fahey B."/>
            <person name="Gauthier M.E."/>
            <person name="Mitros T."/>
            <person name="Richards G.S."/>
            <person name="Conaco C."/>
            <person name="Dacre M."/>
            <person name="Hellsten U."/>
            <person name="Larroux C."/>
            <person name="Putnam N.H."/>
            <person name="Stanke M."/>
            <person name="Adamska M."/>
            <person name="Darling A."/>
            <person name="Degnan S.M."/>
            <person name="Oakley T.H."/>
            <person name="Plachetzki D.C."/>
            <person name="Zhai Y."/>
            <person name="Adamski M."/>
            <person name="Calcino A."/>
            <person name="Cummins S.F."/>
            <person name="Goodstein D.M."/>
            <person name="Harris C."/>
            <person name="Jackson D.J."/>
            <person name="Leys S.P."/>
            <person name="Shu S."/>
            <person name="Woodcroft B.J."/>
            <person name="Vervoort M."/>
            <person name="Kosik K.S."/>
            <person name="Manning G."/>
            <person name="Degnan B.M."/>
            <person name="Rokhsar D.S."/>
        </authorList>
    </citation>
    <scope>NUCLEOTIDE SEQUENCE [LARGE SCALE GENOMIC DNA]</scope>
</reference>
<feature type="compositionally biased region" description="Basic and acidic residues" evidence="2">
    <location>
        <begin position="316"/>
        <end position="385"/>
    </location>
</feature>
<name>A0A1X7UBS3_AMPQE</name>
<dbReference type="STRING" id="400682.A0A1X7UBS3"/>
<evidence type="ECO:0000256" key="1">
    <source>
        <dbReference type="ARBA" id="ARBA00023054"/>
    </source>
</evidence>
<dbReference type="EnsemblMetazoa" id="Aqu2.1.25221_001">
    <property type="protein sequence ID" value="Aqu2.1.25221_001"/>
    <property type="gene ID" value="Aqu2.1.25221"/>
</dbReference>
<keyword evidence="1" id="KW-0175">Coiled coil</keyword>
<reference evidence="3" key="2">
    <citation type="submission" date="2017-05" db="UniProtKB">
        <authorList>
            <consortium name="EnsemblMetazoa"/>
        </authorList>
    </citation>
    <scope>IDENTIFICATION</scope>
</reference>
<dbReference type="PANTHER" id="PTHR21549:SF0">
    <property type="entry name" value="COILED-COIL DOMAIN-CONTAINING PROTEIN 112"/>
    <property type="match status" value="1"/>
</dbReference>
<feature type="region of interest" description="Disordered" evidence="2">
    <location>
        <begin position="445"/>
        <end position="478"/>
    </location>
</feature>
<dbReference type="InParanoid" id="A0A1X7UBS3"/>
<evidence type="ECO:0008006" key="5">
    <source>
        <dbReference type="Google" id="ProtNLM"/>
    </source>
</evidence>
<sequence>MADYDCEKAERPSKNEGKEVLSELRQLNIKLAALERDDSLNQKILSEHFKGGLETERGRERRSQQNEKLEMKHNIKKTRLKVDKVRHMLQEKETEQLCTCTCVERMKETLEEIERCFLRMKESQKRTYEELLKQERIIWQEVMAHKRQIDSWTTAKTDEGHVTSGHVIGTDKENQEGSSLPPAVTEFQNFLCSKGGHSGGWEEIDNKVFIKLWNKHKANEESLIEEAVREIPSQSMESIQEHIKWYREYNVLQGEKKKAILEWRELEKRKKIAAASASDKKKEEEEEGREKRRKSKDKLQEKERLEKKLQLEQWKKEQKTQKELAAAEREEARRKEETLKEKQKEIRQSYIRKQAEEYAKKKDEEKKQKEELDKVEQEHQKERAKAAKKHIQQFQLRDTKILQAKQEQLAVLKEEEEAKRERLDKLRGTVAVKVSRDPSRLLKPTSVWEERQKGGADSPTVPLLSIPKRATPTWRQNL</sequence>
<evidence type="ECO:0000313" key="3">
    <source>
        <dbReference type="EnsemblMetazoa" id="Aqu2.1.25221_001"/>
    </source>
</evidence>
<organism evidence="3">
    <name type="scientific">Amphimedon queenslandica</name>
    <name type="common">Sponge</name>
    <dbReference type="NCBI Taxonomy" id="400682"/>
    <lineage>
        <taxon>Eukaryota</taxon>
        <taxon>Metazoa</taxon>
        <taxon>Porifera</taxon>
        <taxon>Demospongiae</taxon>
        <taxon>Heteroscleromorpha</taxon>
        <taxon>Haplosclerida</taxon>
        <taxon>Niphatidae</taxon>
        <taxon>Amphimedon</taxon>
    </lineage>
</organism>
<dbReference type="InterPro" id="IPR039902">
    <property type="entry name" value="CCDC148/CCDC112"/>
</dbReference>
<dbReference type="OrthoDB" id="2152435at2759"/>
<gene>
    <name evidence="3" type="primary">105313635</name>
</gene>
<feature type="region of interest" description="Disordered" evidence="2">
    <location>
        <begin position="272"/>
        <end position="302"/>
    </location>
</feature>
<dbReference type="AlphaFoldDB" id="A0A1X7UBS3"/>
<keyword evidence="4" id="KW-1185">Reference proteome</keyword>
<dbReference type="PANTHER" id="PTHR21549">
    <property type="entry name" value="MUTATED IN BLADDER CANCER 1"/>
    <property type="match status" value="1"/>
</dbReference>
<dbReference type="KEGG" id="aqu:105313635"/>
<proteinExistence type="predicted"/>
<feature type="region of interest" description="Disordered" evidence="2">
    <location>
        <begin position="316"/>
        <end position="391"/>
    </location>
</feature>